<evidence type="ECO:0000313" key="1">
    <source>
        <dbReference type="EMBL" id="QHT20278.1"/>
    </source>
</evidence>
<organism evidence="1">
    <name type="scientific">viral metagenome</name>
    <dbReference type="NCBI Taxonomy" id="1070528"/>
    <lineage>
        <taxon>unclassified sequences</taxon>
        <taxon>metagenomes</taxon>
        <taxon>organismal metagenomes</taxon>
    </lineage>
</organism>
<proteinExistence type="predicted"/>
<dbReference type="AlphaFoldDB" id="A0A6C0DUW9"/>
<reference evidence="1" key="1">
    <citation type="journal article" date="2020" name="Nature">
        <title>Giant virus diversity and host interactions through global metagenomics.</title>
        <authorList>
            <person name="Schulz F."/>
            <person name="Roux S."/>
            <person name="Paez-Espino D."/>
            <person name="Jungbluth S."/>
            <person name="Walsh D.A."/>
            <person name="Denef V.J."/>
            <person name="McMahon K.D."/>
            <person name="Konstantinidis K.T."/>
            <person name="Eloe-Fadrosh E.A."/>
            <person name="Kyrpides N.C."/>
            <person name="Woyke T."/>
        </authorList>
    </citation>
    <scope>NUCLEOTIDE SEQUENCE</scope>
    <source>
        <strain evidence="1">GVMAG-M-3300023174-60</strain>
    </source>
</reference>
<protein>
    <submittedName>
        <fullName evidence="1">Uncharacterized protein</fullName>
    </submittedName>
</protein>
<name>A0A6C0DUW9_9ZZZZ</name>
<sequence length="56" mass="6635">MSWDIQMWQNIPGTIFLLEEKRFGHLFYELWKYLFPDSEVCAEIAFAISGSYLGIE</sequence>
<accession>A0A6C0DUW9</accession>
<dbReference type="EMBL" id="MN739677">
    <property type="protein sequence ID" value="QHT20278.1"/>
    <property type="molecule type" value="Genomic_DNA"/>
</dbReference>